<evidence type="ECO:0000313" key="1">
    <source>
        <dbReference type="EMBL" id="KAK2947383.1"/>
    </source>
</evidence>
<accession>A0ABQ9X703</accession>
<comment type="caution">
    <text evidence="1">The sequence shown here is derived from an EMBL/GenBank/DDBJ whole genome shotgun (WGS) entry which is preliminary data.</text>
</comment>
<organism evidence="1 2">
    <name type="scientific">Blattamonas nauphoetae</name>
    <dbReference type="NCBI Taxonomy" id="2049346"/>
    <lineage>
        <taxon>Eukaryota</taxon>
        <taxon>Metamonada</taxon>
        <taxon>Preaxostyla</taxon>
        <taxon>Oxymonadida</taxon>
        <taxon>Blattamonas</taxon>
    </lineage>
</organism>
<proteinExistence type="predicted"/>
<evidence type="ECO:0000313" key="2">
    <source>
        <dbReference type="Proteomes" id="UP001281761"/>
    </source>
</evidence>
<reference evidence="1 2" key="1">
    <citation type="journal article" date="2022" name="bioRxiv">
        <title>Genomics of Preaxostyla Flagellates Illuminates Evolutionary Transitions and the Path Towards Mitochondrial Loss.</title>
        <authorList>
            <person name="Novak L.V.F."/>
            <person name="Treitli S.C."/>
            <person name="Pyrih J."/>
            <person name="Halakuc P."/>
            <person name="Pipaliya S.V."/>
            <person name="Vacek V."/>
            <person name="Brzon O."/>
            <person name="Soukal P."/>
            <person name="Eme L."/>
            <person name="Dacks J.B."/>
            <person name="Karnkowska A."/>
            <person name="Elias M."/>
            <person name="Hampl V."/>
        </authorList>
    </citation>
    <scope>NUCLEOTIDE SEQUENCE [LARGE SCALE GENOMIC DNA]</scope>
    <source>
        <strain evidence="1">NAU3</strain>
        <tissue evidence="1">Gut</tissue>
    </source>
</reference>
<keyword evidence="2" id="KW-1185">Reference proteome</keyword>
<sequence length="481" mass="55708">MAATPPIEVDSEIIRELILFVKEALTTIIINISTFDNLIASLPSDSSPTTPLVSEVDIPNADSLHTLRDSCTDFVRQGWNHFINLAYKITDPHKSSFQTIILDDPSFPDLILNSLKLPHQEIRENIILAIVNIVVAFPMVKKQFMAANLVGRMFETVDFVSLPLSEFKTLFALAKVIDCMFLPFGVDKSTQFEQYPLIRSSVFEPAKQFIIFFFNNSEKLVLDAEDTAILEVCICFIHYHIKNMELRSDERDPDFVSELVKMETRTMVEMENEENLRIVFESMLSRTREWKRDQRDRQKRREVRLREEGWDDGFELRVVGIEVDANQKVKDWPCRAAPHLTVLPTHPHRKAEPANLVFHLDNSIPIFRLGHFLPTADDTRRDRFDSLQRALSDVTHWEKVVLLQLWKEIISFHDSDPFATLLECFLLLITKHPQRSDKELSEQLRSNNPFGSQHWKATSAFELKTITMVDLTNVGEKKRRT</sequence>
<gene>
    <name evidence="1" type="ORF">BLNAU_17703</name>
</gene>
<dbReference type="Proteomes" id="UP001281761">
    <property type="component" value="Unassembled WGS sequence"/>
</dbReference>
<protein>
    <submittedName>
        <fullName evidence="1">Uncharacterized protein</fullName>
    </submittedName>
</protein>
<dbReference type="EMBL" id="JARBJD010000203">
    <property type="protein sequence ID" value="KAK2947383.1"/>
    <property type="molecule type" value="Genomic_DNA"/>
</dbReference>
<name>A0ABQ9X703_9EUKA</name>